<accession>A0ABV7JHT9</accession>
<evidence type="ECO:0000313" key="2">
    <source>
        <dbReference type="Proteomes" id="UP001595526"/>
    </source>
</evidence>
<sequence>MEKLKIGPINKRGITSAKDAFANADFPRPYRHFQLFGQDQIINGPGDAEPSVERVT</sequence>
<keyword evidence="2" id="KW-1185">Reference proteome</keyword>
<evidence type="ECO:0000313" key="1">
    <source>
        <dbReference type="EMBL" id="MFC3197674.1"/>
    </source>
</evidence>
<reference evidence="2" key="1">
    <citation type="journal article" date="2019" name="Int. J. Syst. Evol. Microbiol.">
        <title>The Global Catalogue of Microorganisms (GCM) 10K type strain sequencing project: providing services to taxonomists for standard genome sequencing and annotation.</title>
        <authorList>
            <consortium name="The Broad Institute Genomics Platform"/>
            <consortium name="The Broad Institute Genome Sequencing Center for Infectious Disease"/>
            <person name="Wu L."/>
            <person name="Ma J."/>
        </authorList>
    </citation>
    <scope>NUCLEOTIDE SEQUENCE [LARGE SCALE GENOMIC DNA]</scope>
    <source>
        <strain evidence="2">KCTC 52416</strain>
    </source>
</reference>
<name>A0ABV7JHT9_9SPHI</name>
<comment type="caution">
    <text evidence="1">The sequence shown here is derived from an EMBL/GenBank/DDBJ whole genome shotgun (WGS) entry which is preliminary data.</text>
</comment>
<dbReference type="EMBL" id="JBHRTA010000028">
    <property type="protein sequence ID" value="MFC3197674.1"/>
    <property type="molecule type" value="Genomic_DNA"/>
</dbReference>
<dbReference type="Proteomes" id="UP001595526">
    <property type="component" value="Unassembled WGS sequence"/>
</dbReference>
<organism evidence="1 2">
    <name type="scientific">Parapedobacter deserti</name>
    <dbReference type="NCBI Taxonomy" id="1912957"/>
    <lineage>
        <taxon>Bacteria</taxon>
        <taxon>Pseudomonadati</taxon>
        <taxon>Bacteroidota</taxon>
        <taxon>Sphingobacteriia</taxon>
        <taxon>Sphingobacteriales</taxon>
        <taxon>Sphingobacteriaceae</taxon>
        <taxon>Parapedobacter</taxon>
    </lineage>
</organism>
<proteinExistence type="predicted"/>
<protein>
    <submittedName>
        <fullName evidence="1">Uncharacterized protein</fullName>
    </submittedName>
</protein>
<dbReference type="RefSeq" id="WP_379021592.1">
    <property type="nucleotide sequence ID" value="NZ_JBHRTA010000028.1"/>
</dbReference>
<gene>
    <name evidence="1" type="ORF">ACFOET_08625</name>
</gene>